<feature type="region of interest" description="Disordered" evidence="1">
    <location>
        <begin position="29"/>
        <end position="48"/>
    </location>
</feature>
<evidence type="ECO:0000313" key="2">
    <source>
        <dbReference type="EMBL" id="GAF96441.1"/>
    </source>
</evidence>
<sequence>MTGKSYPPYYWDNILNIWVQVIPPEDEPARKTFGRIQGKKKRNARNKW</sequence>
<comment type="caution">
    <text evidence="2">The sequence shown here is derived from an EMBL/GenBank/DDBJ whole genome shotgun (WGS) entry which is preliminary data.</text>
</comment>
<protein>
    <submittedName>
        <fullName evidence="2">Uncharacterized protein</fullName>
    </submittedName>
</protein>
<dbReference type="AlphaFoldDB" id="X0UAT8"/>
<evidence type="ECO:0000256" key="1">
    <source>
        <dbReference type="SAM" id="MobiDB-lite"/>
    </source>
</evidence>
<gene>
    <name evidence="2" type="ORF">S01H1_28326</name>
</gene>
<proteinExistence type="predicted"/>
<name>X0UAT8_9ZZZZ</name>
<accession>X0UAT8</accession>
<dbReference type="EMBL" id="BARS01017307">
    <property type="protein sequence ID" value="GAF96441.1"/>
    <property type="molecule type" value="Genomic_DNA"/>
</dbReference>
<feature type="compositionally biased region" description="Basic residues" evidence="1">
    <location>
        <begin position="37"/>
        <end position="48"/>
    </location>
</feature>
<reference evidence="2" key="1">
    <citation type="journal article" date="2014" name="Front. Microbiol.">
        <title>High frequency of phylogenetically diverse reductive dehalogenase-homologous genes in deep subseafloor sedimentary metagenomes.</title>
        <authorList>
            <person name="Kawai M."/>
            <person name="Futagami T."/>
            <person name="Toyoda A."/>
            <person name="Takaki Y."/>
            <person name="Nishi S."/>
            <person name="Hori S."/>
            <person name="Arai W."/>
            <person name="Tsubouchi T."/>
            <person name="Morono Y."/>
            <person name="Uchiyama I."/>
            <person name="Ito T."/>
            <person name="Fujiyama A."/>
            <person name="Inagaki F."/>
            <person name="Takami H."/>
        </authorList>
    </citation>
    <scope>NUCLEOTIDE SEQUENCE</scope>
    <source>
        <strain evidence="2">Expedition CK06-06</strain>
    </source>
</reference>
<organism evidence="2">
    <name type="scientific">marine sediment metagenome</name>
    <dbReference type="NCBI Taxonomy" id="412755"/>
    <lineage>
        <taxon>unclassified sequences</taxon>
        <taxon>metagenomes</taxon>
        <taxon>ecological metagenomes</taxon>
    </lineage>
</organism>